<sequence>MAVLQMQRISICALKKDRKAILEKIQSMGIMEMNQVAEGEEGFEKMDTFGARQRFEKKASLTDNALDILDIYAPEKKSMFASLEGKALVDADQFTEITGRKDEILKKADRLVACNKEIAEHRAEITKLENQIEALVPWLELDVPMNLKGTGKTELLLGTMPGETELSTVYEKIAENCPETEGVDVQIIHKDQDATYLAVLCLKTDAAAVEEALRAAGFARPSQATDAVPAKKTAELKEQIEQLNTKIGEIEEEIKACADDRGDLKVVGDYFRMRAKKYEVLGTLPQSQRAFVISGYIPKKAAPAVEKAIGDHYDCVIDIDEIKEDEEPPTVLQNNAFSSSVEGVLEAYGLPHKGEFDPTTIMSFFYVFFFGMMLSDAAYGAIVAIACFVALKKYPRMSASMHKSLKLFFFCGLSTIVWGILFSGYFGDAVDVIGRTFFGVDVTVPPLWFAPLNNPMKLLIYSMAFGLVHLFVGLGIKGYMQIKDKQYLDFFCDVVLWYIFLIGLILMLIPSDIFASIAQMTVVFPPALNTLAKVLAIIGAVGLLLMSGRSSKNPVLRIALGAYDIYNITGWLSDVLSYSRLLALGLATGVIASVVNQMGSMFGGGVIGAILFALVFVVGHLMNLAINLLGAYVHTNRLQFVEFFGKFYEGGGRPFEPFETDTKYVDIKEES</sequence>
<keyword evidence="6" id="KW-0406">Ion transport</keyword>
<evidence type="ECO:0000256" key="8">
    <source>
        <dbReference type="SAM" id="Coils"/>
    </source>
</evidence>
<evidence type="ECO:0000256" key="5">
    <source>
        <dbReference type="ARBA" id="ARBA00022989"/>
    </source>
</evidence>
<evidence type="ECO:0000256" key="7">
    <source>
        <dbReference type="ARBA" id="ARBA00023136"/>
    </source>
</evidence>
<dbReference type="Gene3D" id="3.30.70.2750">
    <property type="match status" value="1"/>
</dbReference>
<reference evidence="10" key="2">
    <citation type="journal article" date="2021" name="Sci. Rep.">
        <title>The distribution of antibiotic resistance genes in chicken gut microbiota commensals.</title>
        <authorList>
            <person name="Juricova H."/>
            <person name="Matiasovicova J."/>
            <person name="Kubasova T."/>
            <person name="Cejkova D."/>
            <person name="Rychlik I."/>
        </authorList>
    </citation>
    <scope>NUCLEOTIDE SEQUENCE</scope>
    <source>
        <strain evidence="10">An420c</strain>
    </source>
</reference>
<dbReference type="Gene3D" id="1.20.1460.20">
    <property type="match status" value="1"/>
</dbReference>
<keyword evidence="4 9" id="KW-0812">Transmembrane</keyword>
<name>A0A938XG70_9CLOT</name>
<evidence type="ECO:0000256" key="4">
    <source>
        <dbReference type="ARBA" id="ARBA00022692"/>
    </source>
</evidence>
<evidence type="ECO:0000313" key="10">
    <source>
        <dbReference type="EMBL" id="MBM6826129.1"/>
    </source>
</evidence>
<comment type="similarity">
    <text evidence="2">Belongs to the V-ATPase 116 kDa subunit family.</text>
</comment>
<dbReference type="GO" id="GO:0016471">
    <property type="term" value="C:vacuolar proton-transporting V-type ATPase complex"/>
    <property type="evidence" value="ECO:0007669"/>
    <property type="project" value="TreeGrafter"/>
</dbReference>
<dbReference type="Proteomes" id="UP000713880">
    <property type="component" value="Unassembled WGS sequence"/>
</dbReference>
<dbReference type="AlphaFoldDB" id="A0A938XG70"/>
<comment type="subcellular location">
    <subcellularLocation>
        <location evidence="1">Membrane</location>
        <topology evidence="1">Multi-pass membrane protein</topology>
    </subcellularLocation>
</comment>
<evidence type="ECO:0000256" key="1">
    <source>
        <dbReference type="ARBA" id="ARBA00004141"/>
    </source>
</evidence>
<keyword evidence="8" id="KW-0175">Coiled coil</keyword>
<evidence type="ECO:0000256" key="9">
    <source>
        <dbReference type="SAM" id="Phobius"/>
    </source>
</evidence>
<keyword evidence="11" id="KW-1185">Reference proteome</keyword>
<dbReference type="GO" id="GO:0046961">
    <property type="term" value="F:proton-transporting ATPase activity, rotational mechanism"/>
    <property type="evidence" value="ECO:0007669"/>
    <property type="project" value="InterPro"/>
</dbReference>
<feature type="transmembrane region" description="Helical" evidence="9">
    <location>
        <begin position="530"/>
        <end position="548"/>
    </location>
</feature>
<keyword evidence="3" id="KW-0813">Transport</keyword>
<feature type="transmembrane region" description="Helical" evidence="9">
    <location>
        <begin position="605"/>
        <end position="629"/>
    </location>
</feature>
<evidence type="ECO:0000256" key="6">
    <source>
        <dbReference type="ARBA" id="ARBA00023065"/>
    </source>
</evidence>
<reference evidence="10" key="1">
    <citation type="submission" date="2020-08" db="EMBL/GenBank/DDBJ databases">
        <authorList>
            <person name="Cejkova D."/>
            <person name="Kubasova T."/>
            <person name="Jahodarova E."/>
            <person name="Rychlik I."/>
        </authorList>
    </citation>
    <scope>NUCLEOTIDE SEQUENCE</scope>
    <source>
        <strain evidence="10">An420c</strain>
    </source>
</reference>
<dbReference type="PANTHER" id="PTHR11629">
    <property type="entry name" value="VACUOLAR PROTON ATPASES"/>
    <property type="match status" value="1"/>
</dbReference>
<dbReference type="GO" id="GO:0033179">
    <property type="term" value="C:proton-transporting V-type ATPase, V0 domain"/>
    <property type="evidence" value="ECO:0007669"/>
    <property type="project" value="InterPro"/>
</dbReference>
<keyword evidence="7 9" id="KW-0472">Membrane</keyword>
<protein>
    <submittedName>
        <fullName evidence="10">V-type ATP synthase subunit I</fullName>
    </submittedName>
</protein>
<dbReference type="GO" id="GO:0051117">
    <property type="term" value="F:ATPase binding"/>
    <property type="evidence" value="ECO:0007669"/>
    <property type="project" value="TreeGrafter"/>
</dbReference>
<dbReference type="Pfam" id="PF01496">
    <property type="entry name" value="V_ATPase_I"/>
    <property type="match status" value="2"/>
</dbReference>
<dbReference type="InterPro" id="IPR002490">
    <property type="entry name" value="V-ATPase_116kDa_su"/>
</dbReference>
<feature type="transmembrane region" description="Helical" evidence="9">
    <location>
        <begin position="407"/>
        <end position="426"/>
    </location>
</feature>
<dbReference type="PANTHER" id="PTHR11629:SF63">
    <property type="entry name" value="V-TYPE PROTON ATPASE SUBUNIT A"/>
    <property type="match status" value="1"/>
</dbReference>
<feature type="transmembrane region" description="Helical" evidence="9">
    <location>
        <begin position="581"/>
        <end position="599"/>
    </location>
</feature>
<feature type="transmembrane region" description="Helical" evidence="9">
    <location>
        <begin position="488"/>
        <end position="510"/>
    </location>
</feature>
<accession>A0A938XG70</accession>
<keyword evidence="5 9" id="KW-1133">Transmembrane helix</keyword>
<dbReference type="GO" id="GO:0007035">
    <property type="term" value="P:vacuolar acidification"/>
    <property type="evidence" value="ECO:0007669"/>
    <property type="project" value="TreeGrafter"/>
</dbReference>
<organism evidence="10 11">
    <name type="scientific">Mordavella massiliensis</name>
    <dbReference type="NCBI Taxonomy" id="1871024"/>
    <lineage>
        <taxon>Bacteria</taxon>
        <taxon>Bacillati</taxon>
        <taxon>Bacillota</taxon>
        <taxon>Clostridia</taxon>
        <taxon>Eubacteriales</taxon>
        <taxon>Clostridiaceae</taxon>
        <taxon>Mordavella</taxon>
    </lineage>
</organism>
<feature type="coiled-coil region" evidence="8">
    <location>
        <begin position="233"/>
        <end position="260"/>
    </location>
</feature>
<evidence type="ECO:0000256" key="3">
    <source>
        <dbReference type="ARBA" id="ARBA00022448"/>
    </source>
</evidence>
<proteinExistence type="inferred from homology"/>
<feature type="transmembrane region" description="Helical" evidence="9">
    <location>
        <begin position="364"/>
        <end position="391"/>
    </location>
</feature>
<comment type="caution">
    <text evidence="10">The sequence shown here is derived from an EMBL/GenBank/DDBJ whole genome shotgun (WGS) entry which is preliminary data.</text>
</comment>
<dbReference type="Gene3D" id="3.30.70.2170">
    <property type="match status" value="1"/>
</dbReference>
<evidence type="ECO:0000256" key="2">
    <source>
        <dbReference type="ARBA" id="ARBA00009904"/>
    </source>
</evidence>
<gene>
    <name evidence="10" type="ORF">H6A13_03280</name>
</gene>
<evidence type="ECO:0000313" key="11">
    <source>
        <dbReference type="Proteomes" id="UP000713880"/>
    </source>
</evidence>
<dbReference type="EMBL" id="JACJLV010000007">
    <property type="protein sequence ID" value="MBM6826129.1"/>
    <property type="molecule type" value="Genomic_DNA"/>
</dbReference>
<feature type="transmembrane region" description="Helical" evidence="9">
    <location>
        <begin position="458"/>
        <end position="476"/>
    </location>
</feature>
<dbReference type="RefSeq" id="WP_204908195.1">
    <property type="nucleotide sequence ID" value="NZ_JACJLV010000007.1"/>
</dbReference>